<feature type="transmembrane region" description="Helical" evidence="1">
    <location>
        <begin position="345"/>
        <end position="368"/>
    </location>
</feature>
<evidence type="ECO:0000313" key="2">
    <source>
        <dbReference type="EMBL" id="CAG7716745.1"/>
    </source>
</evidence>
<keyword evidence="1" id="KW-1133">Transmembrane helix</keyword>
<proteinExistence type="predicted"/>
<feature type="transmembrane region" description="Helical" evidence="1">
    <location>
        <begin position="413"/>
        <end position="429"/>
    </location>
</feature>
<organism evidence="2 3">
    <name type="scientific">Allacma fusca</name>
    <dbReference type="NCBI Taxonomy" id="39272"/>
    <lineage>
        <taxon>Eukaryota</taxon>
        <taxon>Metazoa</taxon>
        <taxon>Ecdysozoa</taxon>
        <taxon>Arthropoda</taxon>
        <taxon>Hexapoda</taxon>
        <taxon>Collembola</taxon>
        <taxon>Symphypleona</taxon>
        <taxon>Sminthuridae</taxon>
        <taxon>Allacma</taxon>
    </lineage>
</organism>
<evidence type="ECO:0000313" key="3">
    <source>
        <dbReference type="Proteomes" id="UP000708208"/>
    </source>
</evidence>
<reference evidence="2" key="1">
    <citation type="submission" date="2021-06" db="EMBL/GenBank/DDBJ databases">
        <authorList>
            <person name="Hodson N. C."/>
            <person name="Mongue J. A."/>
            <person name="Jaron S. K."/>
        </authorList>
    </citation>
    <scope>NUCLEOTIDE SEQUENCE</scope>
</reference>
<name>A0A8J2NW79_9HEXA</name>
<gene>
    <name evidence="2" type="ORF">AFUS01_LOCUS6237</name>
</gene>
<accession>A0A8J2NW79</accession>
<protein>
    <submittedName>
        <fullName evidence="2">Uncharacterized protein</fullName>
    </submittedName>
</protein>
<dbReference type="EMBL" id="CAJVCH010040932">
    <property type="protein sequence ID" value="CAG7716745.1"/>
    <property type="molecule type" value="Genomic_DNA"/>
</dbReference>
<keyword evidence="3" id="KW-1185">Reference proteome</keyword>
<sequence length="714" mass="82951">MRALNISPLLAQSRNCMLYLIEFSHHSEYNTRINFPAIQVNAKTSYFKWQAYNSTASIPVFKTKLHCSMVFFLIPETLLTSSGSKFVKSSGTKIVRLVLPLNHFPGIKITWAIFPITCFVIVHNNMKTFLLKEIMTVEIITSILSSVYHRILPETFGLTIITRSDNVSRPPKEITIQDIRGSLICFYCSELAGRKYYKINGHMKYLFSFSCASLESCAMETNLFYSKITQNGKSVHWVIQESFIKRKKDTHDRLKNYSPFEREKIIILEISSDVFLLQDLNWTFSGNEVCTIQLATISKSVKGLTKDPLEIFYPGKTINFKFFTPDGIYYSRESSFVLVQRFDKVIWTGLILTCLACSMVLVSSDSFIRRHNSRNQLKILSELYRYISTLVKMVRVLLEQCDNKVRFRNTERLLYLFWLAVSLLFINAYKGALKADYSVENPIQTKWRHFHELMDFTAFVFVDSRNISSCQIGSTNASHYCNEENTKEILLNHCVRRKNHENQALDYCEFRDTVNRVKPLVLRSANEAENDMVKIYWKTKLSTLVGVMQRMCIVCKHDLVEFIQRRNITSGFAVVATEERFDELKRIFGRKDLGTYFGDNGKVEDGELVRDTMYVFPSGMNRKYHHWVTRRMKILLTSGIYGLWHHWDGIRFRNVSPFQQNEAPGFNPLKFQGIWVVMNFFGYCVCISICAFLGEVLYIVLRKDLPALGENQII</sequence>
<evidence type="ECO:0000256" key="1">
    <source>
        <dbReference type="SAM" id="Phobius"/>
    </source>
</evidence>
<keyword evidence="1" id="KW-0812">Transmembrane</keyword>
<keyword evidence="1" id="KW-0472">Membrane</keyword>
<feature type="transmembrane region" description="Helical" evidence="1">
    <location>
        <begin position="680"/>
        <end position="701"/>
    </location>
</feature>
<comment type="caution">
    <text evidence="2">The sequence shown here is derived from an EMBL/GenBank/DDBJ whole genome shotgun (WGS) entry which is preliminary data.</text>
</comment>
<dbReference type="AlphaFoldDB" id="A0A8J2NW79"/>
<dbReference type="Proteomes" id="UP000708208">
    <property type="component" value="Unassembled WGS sequence"/>
</dbReference>